<dbReference type="InterPro" id="IPR020846">
    <property type="entry name" value="MFS_dom"/>
</dbReference>
<feature type="transmembrane region" description="Helical" evidence="7">
    <location>
        <begin position="236"/>
        <end position="257"/>
    </location>
</feature>
<evidence type="ECO:0000256" key="7">
    <source>
        <dbReference type="SAM" id="Phobius"/>
    </source>
</evidence>
<evidence type="ECO:0000256" key="3">
    <source>
        <dbReference type="ARBA" id="ARBA00022989"/>
    </source>
</evidence>
<evidence type="ECO:0000256" key="6">
    <source>
        <dbReference type="ARBA" id="ARBA00049011"/>
    </source>
</evidence>
<feature type="transmembrane region" description="Helical" evidence="7">
    <location>
        <begin position="319"/>
        <end position="339"/>
    </location>
</feature>
<evidence type="ECO:0000256" key="4">
    <source>
        <dbReference type="ARBA" id="ARBA00023136"/>
    </source>
</evidence>
<sequence>MAAERNPPPPELVHQQLRSLDDTIEQYLGGFGWQQFLQSSLVSFAWFFDAQQTFVAVFADKEPKWSCTNHNNSGFPCENTTNVDLLCKLLRNSSLSWESPVHVSTVSEWSLLCATPLMRGLPSSSFLLGCLVGGLLLATLADSKMGRKNMLILSSLIMSVFGGLTAISRNIWMYAGFRFLSGLGRSTVGTCAFVLASEMVGKKWRGKIGIMGFSCFTLGFLSLPLVAFLLRGSSWRLIYVYTSCPCVVYSLLVYIVAHESPRWLFVKGRREEFTKTIENLTNATSLGECRVVWTEKVTDDRSTNPFYSVLKMLVSKKWALKRLLVLMIVAFGNGMAYFGSPLGLDGLPFNLYMSVTLNAVFELLAAWIMVFAIGKLKRKNWLVGLSLFSGVCGVVGVFVRLNGIRIGLELAYFFGMCMAYDVFMIYASELFPTCVRNSALSMVREAGLVGGLLGPMLVAFGRRVNGVLCYAVFGLTVSLTALFAVLLPETNGRTLSDTMEEEEETEYLQ</sequence>
<comment type="catalytic activity">
    <reaction evidence="6">
        <text>phosphate(in) + H(+)(in) = phosphate(out) + H(+)(out)</text>
        <dbReference type="Rhea" id="RHEA:29939"/>
        <dbReference type="ChEBI" id="CHEBI:15378"/>
        <dbReference type="ChEBI" id="CHEBI:43474"/>
    </reaction>
    <physiologicalReaction direction="right-to-left" evidence="6">
        <dbReference type="Rhea" id="RHEA:29941"/>
    </physiologicalReaction>
</comment>
<dbReference type="GO" id="GO:0022857">
    <property type="term" value="F:transmembrane transporter activity"/>
    <property type="evidence" value="ECO:0007669"/>
    <property type="project" value="InterPro"/>
</dbReference>
<name>A0A9N7R6Q5_STRHE</name>
<dbReference type="GO" id="GO:0016020">
    <property type="term" value="C:membrane"/>
    <property type="evidence" value="ECO:0007669"/>
    <property type="project" value="UniProtKB-SubCell"/>
</dbReference>
<feature type="transmembrane region" description="Helical" evidence="7">
    <location>
        <begin position="208"/>
        <end position="230"/>
    </location>
</feature>
<keyword evidence="4 7" id="KW-0472">Membrane</keyword>
<evidence type="ECO:0000313" key="10">
    <source>
        <dbReference type="Proteomes" id="UP001153555"/>
    </source>
</evidence>
<dbReference type="PROSITE" id="PS50850">
    <property type="entry name" value="MFS"/>
    <property type="match status" value="1"/>
</dbReference>
<feature type="transmembrane region" description="Helical" evidence="7">
    <location>
        <begin position="381"/>
        <end position="399"/>
    </location>
</feature>
<evidence type="ECO:0000313" key="9">
    <source>
        <dbReference type="EMBL" id="CAA0813978.1"/>
    </source>
</evidence>
<comment type="similarity">
    <text evidence="5">Belongs to the major facilitator superfamily. Phosphate:H(+) symporter (TC 2.A.1.9) family.</text>
</comment>
<accession>A0A9N7R6Q5</accession>
<feature type="transmembrane region" description="Helical" evidence="7">
    <location>
        <begin position="351"/>
        <end position="374"/>
    </location>
</feature>
<feature type="transmembrane region" description="Helical" evidence="7">
    <location>
        <begin position="150"/>
        <end position="171"/>
    </location>
</feature>
<comment type="subcellular location">
    <subcellularLocation>
        <location evidence="1">Membrane</location>
        <topology evidence="1">Multi-pass membrane protein</topology>
    </subcellularLocation>
</comment>
<dbReference type="Proteomes" id="UP001153555">
    <property type="component" value="Unassembled WGS sequence"/>
</dbReference>
<dbReference type="Pfam" id="PF00083">
    <property type="entry name" value="Sugar_tr"/>
    <property type="match status" value="1"/>
</dbReference>
<feature type="transmembrane region" description="Helical" evidence="7">
    <location>
        <begin position="467"/>
        <end position="487"/>
    </location>
</feature>
<evidence type="ECO:0000256" key="5">
    <source>
        <dbReference type="ARBA" id="ARBA00044504"/>
    </source>
</evidence>
<dbReference type="Gene3D" id="1.20.1250.20">
    <property type="entry name" value="MFS general substrate transporter like domains"/>
    <property type="match status" value="1"/>
</dbReference>
<proteinExistence type="inferred from homology"/>
<dbReference type="SUPFAM" id="SSF103473">
    <property type="entry name" value="MFS general substrate transporter"/>
    <property type="match status" value="1"/>
</dbReference>
<dbReference type="PANTHER" id="PTHR24064">
    <property type="entry name" value="SOLUTE CARRIER FAMILY 22 MEMBER"/>
    <property type="match status" value="1"/>
</dbReference>
<dbReference type="EMBL" id="CACSLK010012206">
    <property type="protein sequence ID" value="CAA0813978.1"/>
    <property type="molecule type" value="Genomic_DNA"/>
</dbReference>
<organism evidence="9 10">
    <name type="scientific">Striga hermonthica</name>
    <name type="common">Purple witchweed</name>
    <name type="synonym">Buchnera hermonthica</name>
    <dbReference type="NCBI Taxonomy" id="68872"/>
    <lineage>
        <taxon>Eukaryota</taxon>
        <taxon>Viridiplantae</taxon>
        <taxon>Streptophyta</taxon>
        <taxon>Embryophyta</taxon>
        <taxon>Tracheophyta</taxon>
        <taxon>Spermatophyta</taxon>
        <taxon>Magnoliopsida</taxon>
        <taxon>eudicotyledons</taxon>
        <taxon>Gunneridae</taxon>
        <taxon>Pentapetalae</taxon>
        <taxon>asterids</taxon>
        <taxon>lamiids</taxon>
        <taxon>Lamiales</taxon>
        <taxon>Orobanchaceae</taxon>
        <taxon>Buchnereae</taxon>
        <taxon>Striga</taxon>
    </lineage>
</organism>
<protein>
    <submittedName>
        <fullName evidence="9">Organic cation/carnitine transporter 3</fullName>
    </submittedName>
</protein>
<keyword evidence="10" id="KW-1185">Reference proteome</keyword>
<evidence type="ECO:0000259" key="8">
    <source>
        <dbReference type="PROSITE" id="PS50850"/>
    </source>
</evidence>
<feature type="transmembrane region" description="Helical" evidence="7">
    <location>
        <begin position="120"/>
        <end position="138"/>
    </location>
</feature>
<feature type="domain" description="Major facilitator superfamily (MFS) profile" evidence="8">
    <location>
        <begin position="38"/>
        <end position="492"/>
    </location>
</feature>
<dbReference type="InterPro" id="IPR036259">
    <property type="entry name" value="MFS_trans_sf"/>
</dbReference>
<dbReference type="OrthoDB" id="3936150at2759"/>
<dbReference type="AlphaFoldDB" id="A0A9N7R6Q5"/>
<keyword evidence="2 7" id="KW-0812">Transmembrane</keyword>
<comment type="caution">
    <text evidence="9">The sequence shown here is derived from an EMBL/GenBank/DDBJ whole genome shotgun (WGS) entry which is preliminary data.</text>
</comment>
<feature type="transmembrane region" description="Helical" evidence="7">
    <location>
        <begin position="443"/>
        <end position="461"/>
    </location>
</feature>
<evidence type="ECO:0000256" key="1">
    <source>
        <dbReference type="ARBA" id="ARBA00004141"/>
    </source>
</evidence>
<dbReference type="InterPro" id="IPR005828">
    <property type="entry name" value="MFS_sugar_transport-like"/>
</dbReference>
<feature type="transmembrane region" description="Helical" evidence="7">
    <location>
        <begin position="411"/>
        <end position="431"/>
    </location>
</feature>
<reference evidence="9" key="1">
    <citation type="submission" date="2019-12" db="EMBL/GenBank/DDBJ databases">
        <authorList>
            <person name="Scholes J."/>
        </authorList>
    </citation>
    <scope>NUCLEOTIDE SEQUENCE</scope>
</reference>
<gene>
    <name evidence="9" type="ORF">SHERM_14312</name>
</gene>
<keyword evidence="3 7" id="KW-1133">Transmembrane helix</keyword>
<evidence type="ECO:0000256" key="2">
    <source>
        <dbReference type="ARBA" id="ARBA00022692"/>
    </source>
</evidence>